<feature type="transmembrane region" description="Helical" evidence="7">
    <location>
        <begin position="66"/>
        <end position="85"/>
    </location>
</feature>
<dbReference type="PANTHER" id="PTHR30576:SF10">
    <property type="entry name" value="SLL5057 PROTEIN"/>
    <property type="match status" value="1"/>
</dbReference>
<feature type="transmembrane region" description="Helical" evidence="7">
    <location>
        <begin position="295"/>
        <end position="317"/>
    </location>
</feature>
<feature type="transmembrane region" description="Helical" evidence="7">
    <location>
        <begin position="22"/>
        <end position="46"/>
    </location>
</feature>
<evidence type="ECO:0000256" key="5">
    <source>
        <dbReference type="ARBA" id="ARBA00022989"/>
    </source>
</evidence>
<feature type="domain" description="Bacterial sugar transferase" evidence="8">
    <location>
        <begin position="293"/>
        <end position="480"/>
    </location>
</feature>
<evidence type="ECO:0000256" key="2">
    <source>
        <dbReference type="ARBA" id="ARBA00006464"/>
    </source>
</evidence>
<dbReference type="Pfam" id="PF13727">
    <property type="entry name" value="CoA_binding_3"/>
    <property type="match status" value="1"/>
</dbReference>
<comment type="subcellular location">
    <subcellularLocation>
        <location evidence="1">Membrane</location>
        <topology evidence="1">Multi-pass membrane protein</topology>
    </subcellularLocation>
</comment>
<proteinExistence type="inferred from homology"/>
<keyword evidence="4 7" id="KW-0812">Transmembrane</keyword>
<keyword evidence="10" id="KW-1185">Reference proteome</keyword>
<evidence type="ECO:0000313" key="9">
    <source>
        <dbReference type="EMBL" id="GAA3828482.1"/>
    </source>
</evidence>
<evidence type="ECO:0000256" key="1">
    <source>
        <dbReference type="ARBA" id="ARBA00004141"/>
    </source>
</evidence>
<evidence type="ECO:0000256" key="7">
    <source>
        <dbReference type="SAM" id="Phobius"/>
    </source>
</evidence>
<feature type="transmembrane region" description="Helical" evidence="7">
    <location>
        <begin position="125"/>
        <end position="145"/>
    </location>
</feature>
<evidence type="ECO:0000313" key="10">
    <source>
        <dbReference type="Proteomes" id="UP001501821"/>
    </source>
</evidence>
<dbReference type="InterPro" id="IPR003362">
    <property type="entry name" value="Bact_transf"/>
</dbReference>
<dbReference type="NCBIfam" id="TIGR03025">
    <property type="entry name" value="EPS_sugtrans"/>
    <property type="match status" value="1"/>
</dbReference>
<feature type="transmembrane region" description="Helical" evidence="7">
    <location>
        <begin position="97"/>
        <end position="119"/>
    </location>
</feature>
<dbReference type="RefSeq" id="WP_344777322.1">
    <property type="nucleotide sequence ID" value="NZ_BAABAH010000013.1"/>
</dbReference>
<dbReference type="InterPro" id="IPR017475">
    <property type="entry name" value="EPS_sugar_tfrase"/>
</dbReference>
<dbReference type="PANTHER" id="PTHR30576">
    <property type="entry name" value="COLANIC BIOSYNTHESIS UDP-GLUCOSE LIPID CARRIER TRANSFERASE"/>
    <property type="match status" value="1"/>
</dbReference>
<keyword evidence="3 9" id="KW-0808">Transferase</keyword>
<dbReference type="Proteomes" id="UP001501821">
    <property type="component" value="Unassembled WGS sequence"/>
</dbReference>
<evidence type="ECO:0000256" key="4">
    <source>
        <dbReference type="ARBA" id="ARBA00022692"/>
    </source>
</evidence>
<protein>
    <submittedName>
        <fullName evidence="9">Sugar transferase</fullName>
    </submittedName>
</protein>
<dbReference type="Pfam" id="PF02397">
    <property type="entry name" value="Bac_transf"/>
    <property type="match status" value="1"/>
</dbReference>
<keyword evidence="6 7" id="KW-0472">Membrane</keyword>
<comment type="similarity">
    <text evidence="2">Belongs to the bacterial sugar transferase family.</text>
</comment>
<dbReference type="EMBL" id="BAABAH010000013">
    <property type="protein sequence ID" value="GAA3828482.1"/>
    <property type="molecule type" value="Genomic_DNA"/>
</dbReference>
<evidence type="ECO:0000256" key="3">
    <source>
        <dbReference type="ARBA" id="ARBA00022679"/>
    </source>
</evidence>
<sequence length="486" mass="52549">MTAVLGHATTVRSVRRARSRSLPFLPLAVLGGDVLLMATVTSLASVVGDGMPFFDPNAEVDVATRVAAPLIAVGWLLMLAVAGCYRREVLGAGSLEYKRVFNSSVLEMGLVAVGCFLSGNLISRGFYVALFTLGIPALVLGRFGARKVLHSLRRSGYLGFPVLVAGSTEHIDEMVDVIRRASWLGFDVRGALTPGGDEGMTPAGVPVVGPTAETTKAALDADANLVLFTEGASGSGQELRDRVWDLEERGIGVVVAPGVTGIATDRVSIQPVGGLPLMHLGTPAWAEATRIGKRIFDVVGATALLVALAPVLLFVALRIRLHDGGPVFFHQSRVGRQGIPFRCAKFRTMVVDAEERLAALHAQTGYEGGLFKMADDPRITKPGKWLRRYSLDELPQLLNVVRGDMSLVGPRPPLPHEVARYDNASRRRLHVRPGMTGLWQVSGRSDLSWDDAVRLDLYYVDNWSMLQDLHILFRTFGAVVRPRGAY</sequence>
<reference evidence="10" key="1">
    <citation type="journal article" date="2019" name="Int. J. Syst. Evol. Microbiol.">
        <title>The Global Catalogue of Microorganisms (GCM) 10K type strain sequencing project: providing services to taxonomists for standard genome sequencing and annotation.</title>
        <authorList>
            <consortium name="The Broad Institute Genomics Platform"/>
            <consortium name="The Broad Institute Genome Sequencing Center for Infectious Disease"/>
            <person name="Wu L."/>
            <person name="Ma J."/>
        </authorList>
    </citation>
    <scope>NUCLEOTIDE SEQUENCE [LARGE SCALE GENOMIC DNA]</scope>
    <source>
        <strain evidence="10">JCM 16953</strain>
    </source>
</reference>
<evidence type="ECO:0000256" key="6">
    <source>
        <dbReference type="ARBA" id="ARBA00023136"/>
    </source>
</evidence>
<gene>
    <name evidence="9" type="ORF">GCM10022242_32340</name>
</gene>
<keyword evidence="5 7" id="KW-1133">Transmembrane helix</keyword>
<name>A0ABP7IW53_9ACTN</name>
<accession>A0ABP7IW53</accession>
<organism evidence="9 10">
    <name type="scientific">Nocardioides panacisoli</name>
    <dbReference type="NCBI Taxonomy" id="627624"/>
    <lineage>
        <taxon>Bacteria</taxon>
        <taxon>Bacillati</taxon>
        <taxon>Actinomycetota</taxon>
        <taxon>Actinomycetes</taxon>
        <taxon>Propionibacteriales</taxon>
        <taxon>Nocardioidaceae</taxon>
        <taxon>Nocardioides</taxon>
    </lineage>
</organism>
<comment type="caution">
    <text evidence="9">The sequence shown here is derived from an EMBL/GenBank/DDBJ whole genome shotgun (WGS) entry which is preliminary data.</text>
</comment>
<evidence type="ECO:0000259" key="8">
    <source>
        <dbReference type="Pfam" id="PF02397"/>
    </source>
</evidence>
<dbReference type="GO" id="GO:0016740">
    <property type="term" value="F:transferase activity"/>
    <property type="evidence" value="ECO:0007669"/>
    <property type="project" value="UniProtKB-KW"/>
</dbReference>